<proteinExistence type="predicted"/>
<comment type="caution">
    <text evidence="1">The sequence shown here is derived from an EMBL/GenBank/DDBJ whole genome shotgun (WGS) entry which is preliminary data.</text>
</comment>
<protein>
    <submittedName>
        <fullName evidence="1">Uncharacterized protein</fullName>
    </submittedName>
</protein>
<keyword evidence="2" id="KW-1185">Reference proteome</keyword>
<name>A0A0L0NFS7_TOLOC</name>
<dbReference type="EMBL" id="LFRF01000004">
    <property type="protein sequence ID" value="KND92992.1"/>
    <property type="molecule type" value="Genomic_DNA"/>
</dbReference>
<accession>A0A0L0NFS7</accession>
<reference evidence="1 2" key="1">
    <citation type="journal article" date="2015" name="BMC Genomics">
        <title>The genome of the truffle-parasite Tolypocladium ophioglossoides and the evolution of antifungal peptaibiotics.</title>
        <authorList>
            <person name="Quandt C.A."/>
            <person name="Bushley K.E."/>
            <person name="Spatafora J.W."/>
        </authorList>
    </citation>
    <scope>NUCLEOTIDE SEQUENCE [LARGE SCALE GENOMIC DNA]</scope>
    <source>
        <strain evidence="1 2">CBS 100239</strain>
    </source>
</reference>
<sequence>MKWEQDGFKRKPLRSMFILLGEGCELGLSSCCWSCGTRRCGSCFGIALLCWLLHIRGLAEADVADHYMIQERDGCLMIHKSSCHLLARAAIEMRRSMPEGQRQCTSTYKYFVHLVTAKSQRQAVDSLGTALTASRAQTRLRMSPETLHV</sequence>
<dbReference type="AlphaFoldDB" id="A0A0L0NFS7"/>
<dbReference type="Proteomes" id="UP000036947">
    <property type="component" value="Unassembled WGS sequence"/>
</dbReference>
<evidence type="ECO:0000313" key="1">
    <source>
        <dbReference type="EMBL" id="KND92992.1"/>
    </source>
</evidence>
<evidence type="ECO:0000313" key="2">
    <source>
        <dbReference type="Proteomes" id="UP000036947"/>
    </source>
</evidence>
<gene>
    <name evidence="1" type="ORF">TOPH_02010</name>
</gene>
<organism evidence="1 2">
    <name type="scientific">Tolypocladium ophioglossoides (strain CBS 100239)</name>
    <name type="common">Snaketongue truffleclub</name>
    <name type="synonym">Elaphocordyceps ophioglossoides</name>
    <dbReference type="NCBI Taxonomy" id="1163406"/>
    <lineage>
        <taxon>Eukaryota</taxon>
        <taxon>Fungi</taxon>
        <taxon>Dikarya</taxon>
        <taxon>Ascomycota</taxon>
        <taxon>Pezizomycotina</taxon>
        <taxon>Sordariomycetes</taxon>
        <taxon>Hypocreomycetidae</taxon>
        <taxon>Hypocreales</taxon>
        <taxon>Ophiocordycipitaceae</taxon>
        <taxon>Tolypocladium</taxon>
    </lineage>
</organism>